<sequence>MDRNPGIGDIVHYVSHGTPPRADGTQSYPPACRAAIVTAVLDPAGQAGGGIVSLMAVNPEGLFFLRECSHVFAEHQVGGSWHWPEGVFLGEVEQSDVRPLRLDMGSVFEIDGEQFQIRRRSVATLPNPEGRYAKHLDVHLELVQIPEAT</sequence>
<gene>
    <name evidence="1" type="ORF">Amac_010190</name>
</gene>
<name>A0A5M3WEM3_9ACTN</name>
<dbReference type="RefSeq" id="WP_174900143.1">
    <property type="nucleotide sequence ID" value="NZ_BAAAHL010000012.1"/>
</dbReference>
<dbReference type="EMBL" id="BLAE01000006">
    <property type="protein sequence ID" value="GES07424.1"/>
    <property type="molecule type" value="Genomic_DNA"/>
</dbReference>
<accession>A0A5M3WEM3</accession>
<evidence type="ECO:0000313" key="2">
    <source>
        <dbReference type="Proteomes" id="UP000331127"/>
    </source>
</evidence>
<dbReference type="AlphaFoldDB" id="A0A5M3WEM3"/>
<protein>
    <submittedName>
        <fullName evidence="1">Uncharacterized protein</fullName>
    </submittedName>
</protein>
<proteinExistence type="predicted"/>
<organism evidence="1 2">
    <name type="scientific">Acrocarpospora macrocephala</name>
    <dbReference type="NCBI Taxonomy" id="150177"/>
    <lineage>
        <taxon>Bacteria</taxon>
        <taxon>Bacillati</taxon>
        <taxon>Actinomycetota</taxon>
        <taxon>Actinomycetes</taxon>
        <taxon>Streptosporangiales</taxon>
        <taxon>Streptosporangiaceae</taxon>
        <taxon>Acrocarpospora</taxon>
    </lineage>
</organism>
<reference evidence="1 2" key="1">
    <citation type="submission" date="2019-10" db="EMBL/GenBank/DDBJ databases">
        <title>Whole genome shotgun sequence of Acrocarpospora macrocephala NBRC 16266.</title>
        <authorList>
            <person name="Ichikawa N."/>
            <person name="Kimura A."/>
            <person name="Kitahashi Y."/>
            <person name="Komaki H."/>
            <person name="Oguchi A."/>
        </authorList>
    </citation>
    <scope>NUCLEOTIDE SEQUENCE [LARGE SCALE GENOMIC DNA]</scope>
    <source>
        <strain evidence="1 2">NBRC 16266</strain>
    </source>
</reference>
<keyword evidence="2" id="KW-1185">Reference proteome</keyword>
<evidence type="ECO:0000313" key="1">
    <source>
        <dbReference type="EMBL" id="GES07424.1"/>
    </source>
</evidence>
<comment type="caution">
    <text evidence="1">The sequence shown here is derived from an EMBL/GenBank/DDBJ whole genome shotgun (WGS) entry which is preliminary data.</text>
</comment>
<dbReference type="Proteomes" id="UP000331127">
    <property type="component" value="Unassembled WGS sequence"/>
</dbReference>